<keyword evidence="1" id="KW-0548">Nucleotidyltransferase</keyword>
<dbReference type="AlphaFoldDB" id="A0A5B6WKT6"/>
<comment type="caution">
    <text evidence="1">The sequence shown here is derived from an EMBL/GenBank/DDBJ whole genome shotgun (WGS) entry which is preliminary data.</text>
</comment>
<keyword evidence="1" id="KW-0808">Transferase</keyword>
<dbReference type="InterPro" id="IPR036691">
    <property type="entry name" value="Endo/exonu/phosph_ase_sf"/>
</dbReference>
<protein>
    <submittedName>
        <fullName evidence="1">Reverse transcriptase</fullName>
    </submittedName>
</protein>
<dbReference type="SUPFAM" id="SSF56219">
    <property type="entry name" value="DNase I-like"/>
    <property type="match status" value="1"/>
</dbReference>
<dbReference type="PANTHER" id="PTHR33710:SF73">
    <property type="entry name" value="ZINC KNUCKLE CX2CX4HX4C DOMAIN-CONTAINING PROTEIN"/>
    <property type="match status" value="1"/>
</dbReference>
<reference evidence="2" key="1">
    <citation type="journal article" date="2019" name="Plant Biotechnol. J.">
        <title>Genome sequencing of the Australian wild diploid species Gossypium australe highlights disease resistance and delayed gland morphogenesis.</title>
        <authorList>
            <person name="Cai Y."/>
            <person name="Cai X."/>
            <person name="Wang Q."/>
            <person name="Wang P."/>
            <person name="Zhang Y."/>
            <person name="Cai C."/>
            <person name="Xu Y."/>
            <person name="Wang K."/>
            <person name="Zhou Z."/>
            <person name="Wang C."/>
            <person name="Geng S."/>
            <person name="Li B."/>
            <person name="Dong Q."/>
            <person name="Hou Y."/>
            <person name="Wang H."/>
            <person name="Ai P."/>
            <person name="Liu Z."/>
            <person name="Yi F."/>
            <person name="Sun M."/>
            <person name="An G."/>
            <person name="Cheng J."/>
            <person name="Zhang Y."/>
            <person name="Shi Q."/>
            <person name="Xie Y."/>
            <person name="Shi X."/>
            <person name="Chang Y."/>
            <person name="Huang F."/>
            <person name="Chen Y."/>
            <person name="Hong S."/>
            <person name="Mi L."/>
            <person name="Sun Q."/>
            <person name="Zhang L."/>
            <person name="Zhou B."/>
            <person name="Peng R."/>
            <person name="Zhang X."/>
            <person name="Liu F."/>
        </authorList>
    </citation>
    <scope>NUCLEOTIDE SEQUENCE [LARGE SCALE GENOMIC DNA]</scope>
    <source>
        <strain evidence="2">cv. PA1801</strain>
    </source>
</reference>
<dbReference type="Proteomes" id="UP000325315">
    <property type="component" value="Unassembled WGS sequence"/>
</dbReference>
<organism evidence="1 2">
    <name type="scientific">Gossypium australe</name>
    <dbReference type="NCBI Taxonomy" id="47621"/>
    <lineage>
        <taxon>Eukaryota</taxon>
        <taxon>Viridiplantae</taxon>
        <taxon>Streptophyta</taxon>
        <taxon>Embryophyta</taxon>
        <taxon>Tracheophyta</taxon>
        <taxon>Spermatophyta</taxon>
        <taxon>Magnoliopsida</taxon>
        <taxon>eudicotyledons</taxon>
        <taxon>Gunneridae</taxon>
        <taxon>Pentapetalae</taxon>
        <taxon>rosids</taxon>
        <taxon>malvids</taxon>
        <taxon>Malvales</taxon>
        <taxon>Malvaceae</taxon>
        <taxon>Malvoideae</taxon>
        <taxon>Gossypium</taxon>
    </lineage>
</organism>
<dbReference type="PANTHER" id="PTHR33710">
    <property type="entry name" value="BNAC02G09200D PROTEIN"/>
    <property type="match status" value="1"/>
</dbReference>
<name>A0A5B6WKT6_9ROSI</name>
<proteinExistence type="predicted"/>
<dbReference type="EMBL" id="SMMG02000003">
    <property type="protein sequence ID" value="KAA3481442.1"/>
    <property type="molecule type" value="Genomic_DNA"/>
</dbReference>
<accession>A0A5B6WKT6</accession>
<keyword evidence="1" id="KW-0695">RNA-directed DNA polymerase</keyword>
<dbReference type="GO" id="GO:0003964">
    <property type="term" value="F:RNA-directed DNA polymerase activity"/>
    <property type="evidence" value="ECO:0007669"/>
    <property type="project" value="UniProtKB-KW"/>
</dbReference>
<keyword evidence="2" id="KW-1185">Reference proteome</keyword>
<evidence type="ECO:0000313" key="1">
    <source>
        <dbReference type="EMBL" id="KAA3481442.1"/>
    </source>
</evidence>
<gene>
    <name evidence="1" type="ORF">EPI10_021809</name>
</gene>
<evidence type="ECO:0000313" key="2">
    <source>
        <dbReference type="Proteomes" id="UP000325315"/>
    </source>
</evidence>
<dbReference type="OrthoDB" id="1741802at2759"/>
<sequence length="167" mass="19187">MVLILVRWDPEGFVTGIERKFVEVNDTESGVKWRLTGFYGNLGERGRRGRRRSERQMLAFRSALEDCNLTDLGFKGHWFTWERGRFSSTNIREHLDRGVATLNWLELFPSAQVDHLTHSFPDHCPILLNTMDLKVAARTQDSSSKSKHTIEIFGTFVINLKSMACIG</sequence>
<dbReference type="Gene3D" id="3.60.10.10">
    <property type="entry name" value="Endonuclease/exonuclease/phosphatase"/>
    <property type="match status" value="1"/>
</dbReference>